<reference evidence="2" key="1">
    <citation type="submission" date="2022-08" db="EMBL/GenBank/DDBJ databases">
        <title>Genomic Encyclopedia of Type Strains, Phase III (KMG-III): the genomes of soil and plant-associated and newly described type strains.</title>
        <authorList>
            <person name="Whitman W."/>
        </authorList>
    </citation>
    <scope>NUCLEOTIDE SEQUENCE</scope>
    <source>
        <strain evidence="2">HMT 1</strain>
    </source>
</reference>
<dbReference type="GO" id="GO:0006355">
    <property type="term" value="P:regulation of DNA-templated transcription"/>
    <property type="evidence" value="ECO:0007669"/>
    <property type="project" value="UniProtKB-UniRule"/>
</dbReference>
<evidence type="ECO:0000313" key="2">
    <source>
        <dbReference type="EMBL" id="MCS3902120.1"/>
    </source>
</evidence>
<evidence type="ECO:0000313" key="3">
    <source>
        <dbReference type="Proteomes" id="UP001204445"/>
    </source>
</evidence>
<dbReference type="SUPFAM" id="SSF55021">
    <property type="entry name" value="ACT-like"/>
    <property type="match status" value="2"/>
</dbReference>
<dbReference type="AlphaFoldDB" id="A0AAE3HHT3"/>
<accession>A0AAE3HHT3</accession>
<dbReference type="Pfam" id="PF13740">
    <property type="entry name" value="ACT_6"/>
    <property type="match status" value="1"/>
</dbReference>
<dbReference type="EMBL" id="JANUCT010000001">
    <property type="protein sequence ID" value="MCS3902120.1"/>
    <property type="molecule type" value="Genomic_DNA"/>
</dbReference>
<comment type="subcellular location">
    <subcellularLocation>
        <location evidence="1">Cytoplasm</location>
    </subcellularLocation>
</comment>
<dbReference type="InterPro" id="IPR045865">
    <property type="entry name" value="ACT-like_dom_sf"/>
</dbReference>
<keyword evidence="1" id="KW-0963">Cytoplasm</keyword>
<evidence type="ECO:0000256" key="1">
    <source>
        <dbReference type="PIRNR" id="PIRNR028103"/>
    </source>
</evidence>
<dbReference type="InterPro" id="IPR050990">
    <property type="entry name" value="UPF0237/GcvR_regulator"/>
</dbReference>
<dbReference type="PIRSF" id="PIRSF028103">
    <property type="entry name" value="GcvR"/>
    <property type="match status" value="1"/>
</dbReference>
<name>A0AAE3HHT3_9GAMM</name>
<comment type="caution">
    <text evidence="2">The sequence shown here is derived from an EMBL/GenBank/DDBJ whole genome shotgun (WGS) entry which is preliminary data.</text>
</comment>
<keyword evidence="1" id="KW-0678">Repressor</keyword>
<dbReference type="PANTHER" id="PTHR34875:SF5">
    <property type="entry name" value="GLYCINE CLEAVAGE SYSTEM TRANSCRIPTIONAL REPRESSOR"/>
    <property type="match status" value="1"/>
</dbReference>
<dbReference type="RefSeq" id="WP_259053466.1">
    <property type="nucleotide sequence ID" value="NZ_JANUCT010000001.1"/>
</dbReference>
<organism evidence="2 3">
    <name type="scientific">Methylohalomonas lacus</name>
    <dbReference type="NCBI Taxonomy" id="398773"/>
    <lineage>
        <taxon>Bacteria</taxon>
        <taxon>Pseudomonadati</taxon>
        <taxon>Pseudomonadota</taxon>
        <taxon>Gammaproteobacteria</taxon>
        <taxon>Methylohalomonadales</taxon>
        <taxon>Methylohalomonadaceae</taxon>
        <taxon>Methylohalomonas</taxon>
    </lineage>
</organism>
<protein>
    <recommendedName>
        <fullName evidence="1">Glycine cleavage system transcriptional repressor</fullName>
    </recommendedName>
</protein>
<dbReference type="Gene3D" id="3.30.70.260">
    <property type="match status" value="2"/>
</dbReference>
<keyword evidence="3" id="KW-1185">Reference proteome</keyword>
<dbReference type="InterPro" id="IPR016867">
    <property type="entry name" value="GcvR"/>
</dbReference>
<keyword evidence="1" id="KW-0804">Transcription</keyword>
<proteinExistence type="predicted"/>
<dbReference type="CDD" id="cd04869">
    <property type="entry name" value="ACT_GcvR_2"/>
    <property type="match status" value="1"/>
</dbReference>
<sequence length="175" mass="19496">MQNYLVITALGDHDPRLIEHFTRSIKDSGCSIAESRMAALGDRLAMILMLTGSWDAIAKMEDLLPRLEERLQLTITSTRSRPERPKQTLMPYAIDVVAFDQPGVVHDITKFIANNNINIQALYSNSYSAANTGTPMLSLHMTINIPTDVSIAALRGDFMDFCDQLNLDAIMEPVK</sequence>
<dbReference type="PANTHER" id="PTHR34875">
    <property type="entry name" value="UPF0237 PROTEIN MJ1558"/>
    <property type="match status" value="1"/>
</dbReference>
<gene>
    <name evidence="2" type="ORF">J2T55_000112</name>
</gene>
<dbReference type="Proteomes" id="UP001204445">
    <property type="component" value="Unassembled WGS sequence"/>
</dbReference>
<dbReference type="GO" id="GO:0005737">
    <property type="term" value="C:cytoplasm"/>
    <property type="evidence" value="ECO:0007669"/>
    <property type="project" value="UniProtKB-SubCell"/>
</dbReference>